<protein>
    <submittedName>
        <fullName evidence="1">Uncharacterized protein</fullName>
    </submittedName>
</protein>
<organism evidence="1 2">
    <name type="scientific">Dickeya fangzhongdai</name>
    <dbReference type="NCBI Taxonomy" id="1778540"/>
    <lineage>
        <taxon>Bacteria</taxon>
        <taxon>Pseudomonadati</taxon>
        <taxon>Pseudomonadota</taxon>
        <taxon>Gammaproteobacteria</taxon>
        <taxon>Enterobacterales</taxon>
        <taxon>Pectobacteriaceae</taxon>
        <taxon>Dickeya</taxon>
    </lineage>
</organism>
<keyword evidence="2" id="KW-1185">Reference proteome</keyword>
<evidence type="ECO:0000313" key="2">
    <source>
        <dbReference type="Proteomes" id="UP000231901"/>
    </source>
</evidence>
<dbReference type="GeneID" id="66565131"/>
<dbReference type="Proteomes" id="UP000231901">
    <property type="component" value="Chromosome"/>
</dbReference>
<proteinExistence type="predicted"/>
<dbReference type="EMBL" id="CP025003">
    <property type="protein sequence ID" value="ATZ94707.1"/>
    <property type="molecule type" value="Genomic_DNA"/>
</dbReference>
<evidence type="ECO:0000313" key="1">
    <source>
        <dbReference type="EMBL" id="ATZ94707.1"/>
    </source>
</evidence>
<accession>A0A2K8QMF9</accession>
<reference evidence="2" key="1">
    <citation type="journal article" date="2018" name="Genome Announc.">
        <title>Complete genome sequence of a Dickeya fangzhongdai type strain causing bleeding canker of pear tree trunks.</title>
        <authorList>
            <person name="Zhao Y."/>
            <person name="Tian Y."/>
            <person name="Li X."/>
            <person name="Hu B."/>
        </authorList>
    </citation>
    <scope>NUCLEOTIDE SEQUENCE [LARGE SCALE GENOMIC DNA]</scope>
    <source>
        <strain evidence="2">DSM 101947</strain>
    </source>
</reference>
<dbReference type="PROSITE" id="PS51257">
    <property type="entry name" value="PROKAR_LIPOPROTEIN"/>
    <property type="match status" value="1"/>
</dbReference>
<dbReference type="RefSeq" id="WP_100849646.1">
    <property type="nucleotide sequence ID" value="NZ_BMJF01000002.1"/>
</dbReference>
<name>A0A2K8QMF9_9GAMM</name>
<sequence length="305" mass="33465">MKKYIIVSMMVLSGCAVKPEVSYQIIKGDKPAGEKLLDKKISDSFYLASSSVIFEPEYEKKSNGENGALKYKITVLNHDYKKFKVGISPKESLFTKTNISMSKIENTDRVKDIGVDTEDNREKAVKEFGALAIAVTKFIPTPLSSTNNNKTVQTKIVETKIVETKTVDIDDKILNENGKSIDLSDGYSAEIALGSVPVDAISADWVVPSLPENLDKIKHHFIYASCRDGVIKVKKAGAVEETVYVRVNDPRYLQAVALPVKGKVTTHSQCGVSVVTEKNSQSTDTAVLTALLNEMKNVKDAVAKK</sequence>
<gene>
    <name evidence="1" type="ORF">CVE23_12395</name>
</gene>
<dbReference type="KEGG" id="dfn:CVE23_12395"/>
<dbReference type="AlphaFoldDB" id="A0A2K8QMF9"/>